<feature type="domain" description="DUF7136" evidence="2">
    <location>
        <begin position="28"/>
        <end position="135"/>
    </location>
</feature>
<organism evidence="3 4">
    <name type="scientific">Pochonia chlamydosporia 170</name>
    <dbReference type="NCBI Taxonomy" id="1380566"/>
    <lineage>
        <taxon>Eukaryota</taxon>
        <taxon>Fungi</taxon>
        <taxon>Dikarya</taxon>
        <taxon>Ascomycota</taxon>
        <taxon>Pezizomycotina</taxon>
        <taxon>Sordariomycetes</taxon>
        <taxon>Hypocreomycetidae</taxon>
        <taxon>Hypocreales</taxon>
        <taxon>Clavicipitaceae</taxon>
        <taxon>Pochonia</taxon>
    </lineage>
</organism>
<proteinExistence type="predicted"/>
<accession>A0A179F2I3</accession>
<feature type="chain" id="PRO_5008101229" description="DUF7136 domain-containing protein" evidence="1">
    <location>
        <begin position="23"/>
        <end position="289"/>
    </location>
</feature>
<dbReference type="GeneID" id="28847310"/>
<evidence type="ECO:0000259" key="2">
    <source>
        <dbReference type="Pfam" id="PF23584"/>
    </source>
</evidence>
<reference evidence="3 4" key="1">
    <citation type="journal article" date="2016" name="PLoS Pathog.">
        <title>Biosynthesis of antibiotic leucinostatins in bio-control fungus Purpureocillium lilacinum and their inhibition on phytophthora revealed by genome mining.</title>
        <authorList>
            <person name="Wang G."/>
            <person name="Liu Z."/>
            <person name="Lin R."/>
            <person name="Li E."/>
            <person name="Mao Z."/>
            <person name="Ling J."/>
            <person name="Yang Y."/>
            <person name="Yin W.B."/>
            <person name="Xie B."/>
        </authorList>
    </citation>
    <scope>NUCLEOTIDE SEQUENCE [LARGE SCALE GENOMIC DNA]</scope>
    <source>
        <strain evidence="3">170</strain>
    </source>
</reference>
<dbReference type="InterPro" id="IPR055560">
    <property type="entry name" value="DUF7136"/>
</dbReference>
<dbReference type="Proteomes" id="UP000078397">
    <property type="component" value="Unassembled WGS sequence"/>
</dbReference>
<evidence type="ECO:0000256" key="1">
    <source>
        <dbReference type="SAM" id="SignalP"/>
    </source>
</evidence>
<dbReference type="RefSeq" id="XP_018137648.1">
    <property type="nucleotide sequence ID" value="XM_018283316.1"/>
</dbReference>
<dbReference type="EMBL" id="LSBJ02000002">
    <property type="protein sequence ID" value="OAQ59655.1"/>
    <property type="molecule type" value="Genomic_DNA"/>
</dbReference>
<keyword evidence="1" id="KW-0732">Signal</keyword>
<gene>
    <name evidence="3" type="ORF">VFPPC_03864</name>
</gene>
<evidence type="ECO:0000313" key="4">
    <source>
        <dbReference type="Proteomes" id="UP000078397"/>
    </source>
</evidence>
<sequence>MTCSLRILIILALAATSSLVLAGQLNQTYVEIDVIFPRNETYKPADNFPIALVVQNITGLGSIGNYFIHWAIMPYIEGRIPDIGLRWNADFALPRDNTGSKPVILVDTLNVTEWIHTKARGERYMLHWSITWDNRALSVRCGGNGYVLGGIMFGLEAKWEKDYNATVGWIDGGKGIEPDILQVPEYPALGQPINITPSTTATSCPTLTYTGPRREEEVGRQGDPCAVKVDKSVASSISSHAASLATARLPPTRTLLDSTANNGAWLAVRPVQTALAAACFVAGLLLSDC</sequence>
<evidence type="ECO:0000313" key="3">
    <source>
        <dbReference type="EMBL" id="OAQ59655.1"/>
    </source>
</evidence>
<dbReference type="AlphaFoldDB" id="A0A179F2I3"/>
<dbReference type="Pfam" id="PF23584">
    <property type="entry name" value="DUF7136"/>
    <property type="match status" value="1"/>
</dbReference>
<dbReference type="KEGG" id="pchm:VFPPC_03864"/>
<protein>
    <recommendedName>
        <fullName evidence="2">DUF7136 domain-containing protein</fullName>
    </recommendedName>
</protein>
<name>A0A179F2I3_METCM</name>
<comment type="caution">
    <text evidence="3">The sequence shown here is derived from an EMBL/GenBank/DDBJ whole genome shotgun (WGS) entry which is preliminary data.</text>
</comment>
<feature type="signal peptide" evidence="1">
    <location>
        <begin position="1"/>
        <end position="22"/>
    </location>
</feature>
<dbReference type="OrthoDB" id="4490227at2759"/>
<keyword evidence="4" id="KW-1185">Reference proteome</keyword>